<protein>
    <submittedName>
        <fullName evidence="2">Uncharacterized protein</fullName>
    </submittedName>
</protein>
<accession>A0A6N6W4E8</accession>
<evidence type="ECO:0000313" key="3">
    <source>
        <dbReference type="Proteomes" id="UP000463700"/>
    </source>
</evidence>
<feature type="compositionally biased region" description="Low complexity" evidence="1">
    <location>
        <begin position="137"/>
        <end position="186"/>
    </location>
</feature>
<dbReference type="AlphaFoldDB" id="A0A6N6W4E8"/>
<organism evidence="2 3">
    <name type="scientific">Paraburkholderia madseniana</name>
    <dbReference type="NCBI Taxonomy" id="2599607"/>
    <lineage>
        <taxon>Bacteria</taxon>
        <taxon>Pseudomonadati</taxon>
        <taxon>Pseudomonadota</taxon>
        <taxon>Betaproteobacteria</taxon>
        <taxon>Burkholderiales</taxon>
        <taxon>Burkholderiaceae</taxon>
        <taxon>Paraburkholderia</taxon>
    </lineage>
</organism>
<dbReference type="RefSeq" id="WP_154566497.1">
    <property type="nucleotide sequence ID" value="NZ_VOSW01000107.1"/>
</dbReference>
<dbReference type="Proteomes" id="UP000463700">
    <property type="component" value="Unassembled WGS sequence"/>
</dbReference>
<proteinExistence type="predicted"/>
<evidence type="ECO:0000313" key="2">
    <source>
        <dbReference type="EMBL" id="KAE8754889.1"/>
    </source>
</evidence>
<reference evidence="2 3" key="1">
    <citation type="journal article" date="2020" name="Int. J. Syst. Evol. Microbiol.">
        <title>Paraburkholderia madseniana sp. nov., a phenolic acid-degrading bacterium isolated from acidic forest soil.</title>
        <authorList>
            <person name="Wilhelm R.C."/>
            <person name="Murphy S.J.L."/>
            <person name="Feriancek N.M."/>
            <person name="Karasz D.C."/>
            <person name="DeRito C.M."/>
            <person name="Newman J.D."/>
            <person name="Buckley D.H."/>
        </authorList>
    </citation>
    <scope>NUCLEOTIDE SEQUENCE [LARGE SCALE GENOMIC DNA]</scope>
    <source>
        <strain evidence="2 3">RP11</strain>
    </source>
</reference>
<comment type="caution">
    <text evidence="2">The sequence shown here is derived from an EMBL/GenBank/DDBJ whole genome shotgun (WGS) entry which is preliminary data.</text>
</comment>
<evidence type="ECO:0000256" key="1">
    <source>
        <dbReference type="SAM" id="MobiDB-lite"/>
    </source>
</evidence>
<feature type="compositionally biased region" description="Gly residues" evidence="1">
    <location>
        <begin position="187"/>
        <end position="198"/>
    </location>
</feature>
<dbReference type="EMBL" id="VOSW01000107">
    <property type="protein sequence ID" value="KAE8754889.1"/>
    <property type="molecule type" value="Genomic_DNA"/>
</dbReference>
<feature type="compositionally biased region" description="Basic and acidic residues" evidence="1">
    <location>
        <begin position="120"/>
        <end position="130"/>
    </location>
</feature>
<feature type="region of interest" description="Disordered" evidence="1">
    <location>
        <begin position="118"/>
        <end position="198"/>
    </location>
</feature>
<gene>
    <name evidence="2" type="ORF">FSO04_37330</name>
</gene>
<name>A0A6N6W4E8_9BURK</name>
<sequence length="198" mass="20913">MTERDNDTAQRDTRDVRVDIAVNDVRERFGELVKTVRKTLADLQEATNSGGSAAHALRWFAQSDDVDPDLDTLAVELAIAAYNNRENAIWDPLDPRTYRGEADENSFLFQLLSKAPVSGEKADHDGRDVASDAAARAGHTLHTPATTTAPTARGTTQSGKGSSGTTGAKGTAGTTGTPDTPRTTGRPGAGGTTGNFDR</sequence>